<keyword evidence="3" id="KW-1185">Reference proteome</keyword>
<dbReference type="AlphaFoldDB" id="A0A8J2L144"/>
<protein>
    <recommendedName>
        <fullName evidence="1">MD-2-related lipid-recognition domain-containing protein</fullName>
    </recommendedName>
</protein>
<gene>
    <name evidence="2" type="ORF">AFUS01_LOCUS37014</name>
</gene>
<comment type="caution">
    <text evidence="2">The sequence shown here is derived from an EMBL/GenBank/DDBJ whole genome shotgun (WGS) entry which is preliminary data.</text>
</comment>
<organism evidence="2 3">
    <name type="scientific">Allacma fusca</name>
    <dbReference type="NCBI Taxonomy" id="39272"/>
    <lineage>
        <taxon>Eukaryota</taxon>
        <taxon>Metazoa</taxon>
        <taxon>Ecdysozoa</taxon>
        <taxon>Arthropoda</taxon>
        <taxon>Hexapoda</taxon>
        <taxon>Collembola</taxon>
        <taxon>Symphypleona</taxon>
        <taxon>Sminthuridae</taxon>
        <taxon>Allacma</taxon>
    </lineage>
</organism>
<accession>A0A8J2L144</accession>
<evidence type="ECO:0000313" key="2">
    <source>
        <dbReference type="EMBL" id="CAG7826997.1"/>
    </source>
</evidence>
<name>A0A8J2L144_9HEXA</name>
<dbReference type="Proteomes" id="UP000708208">
    <property type="component" value="Unassembled WGS sequence"/>
</dbReference>
<reference evidence="2" key="1">
    <citation type="submission" date="2021-06" db="EMBL/GenBank/DDBJ databases">
        <authorList>
            <person name="Hodson N. C."/>
            <person name="Mongue J. A."/>
            <person name="Jaron S. K."/>
        </authorList>
    </citation>
    <scope>NUCLEOTIDE SEQUENCE</scope>
</reference>
<feature type="domain" description="MD-2-related lipid-recognition" evidence="1">
    <location>
        <begin position="26"/>
        <end position="145"/>
    </location>
</feature>
<dbReference type="InterPro" id="IPR003172">
    <property type="entry name" value="ML_dom"/>
</dbReference>
<evidence type="ECO:0000313" key="3">
    <source>
        <dbReference type="Proteomes" id="UP000708208"/>
    </source>
</evidence>
<evidence type="ECO:0000259" key="1">
    <source>
        <dbReference type="Pfam" id="PF02221"/>
    </source>
</evidence>
<sequence>MPQQICYRPLGQCSQFPQHPDLVTDVPVVDCGSELASLTYLAIHPPCGPVNCTFKRGEHFSINAHILPKISSKIIDPNFGFSTILIPEFTPCGRYNVSCPMEDNKIIHSLFEGTYPASAPPIKINLMVKVLSEDYKTLICGSVKMVVV</sequence>
<proteinExistence type="predicted"/>
<dbReference type="EMBL" id="CAJVCH010541910">
    <property type="protein sequence ID" value="CAG7826997.1"/>
    <property type="molecule type" value="Genomic_DNA"/>
</dbReference>
<dbReference type="Pfam" id="PF02221">
    <property type="entry name" value="E1_DerP2_DerF2"/>
    <property type="match status" value="1"/>
</dbReference>